<evidence type="ECO:0000256" key="5">
    <source>
        <dbReference type="SAM" id="Phobius"/>
    </source>
</evidence>
<dbReference type="Pfam" id="PF25129">
    <property type="entry name" value="Pyr4-TMTC"/>
    <property type="match status" value="1"/>
</dbReference>
<dbReference type="AlphaFoldDB" id="A0A5P8WFT7"/>
<evidence type="ECO:0000313" key="7">
    <source>
        <dbReference type="Proteomes" id="UP000326678"/>
    </source>
</evidence>
<feature type="transmembrane region" description="Helical" evidence="5">
    <location>
        <begin position="154"/>
        <end position="174"/>
    </location>
</feature>
<feature type="transmembrane region" description="Helical" evidence="5">
    <location>
        <begin position="94"/>
        <end position="111"/>
    </location>
</feature>
<proteinExistence type="predicted"/>
<evidence type="ECO:0000256" key="1">
    <source>
        <dbReference type="ARBA" id="ARBA00004141"/>
    </source>
</evidence>
<dbReference type="PANTHER" id="PTHR42038:SF2">
    <property type="entry name" value="TERPENE CYCLASE AUSL"/>
    <property type="match status" value="1"/>
</dbReference>
<accession>A0A5P8WFT7</accession>
<dbReference type="InterPro" id="IPR039020">
    <property type="entry name" value="PaxB-like"/>
</dbReference>
<dbReference type="Proteomes" id="UP000326678">
    <property type="component" value="Chromosome Gxm2"/>
</dbReference>
<evidence type="ECO:0000313" key="6">
    <source>
        <dbReference type="EMBL" id="QFS51695.1"/>
    </source>
</evidence>
<sequence>MNTSEVLGLICDISWLFAYIAIIWRGFKDRSLAMPMVALCANIMWEGIYSFIYQPFSSYLHYSSIAWFLFDIPIAWQCFLYGEKDFPPTFTRNTFRITFFATLAISFAFILNVFPDLNDTEGVYTGFVINMMMSIIFVYMLLRRNNINGQSIYIALFKFIGTLFAFLNICYELPIAAMQPTNFPAIITELFSYHRYPLTPVIKISYPIIFIFDILYIILLYRKLREEKVNIWARL</sequence>
<evidence type="ECO:0000256" key="4">
    <source>
        <dbReference type="ARBA" id="ARBA00023136"/>
    </source>
</evidence>
<comment type="subcellular location">
    <subcellularLocation>
        <location evidence="1">Membrane</location>
        <topology evidence="1">Multi-pass membrane protein</topology>
    </subcellularLocation>
</comment>
<dbReference type="PANTHER" id="PTHR42038">
    <property type="match status" value="1"/>
</dbReference>
<evidence type="ECO:0000256" key="3">
    <source>
        <dbReference type="ARBA" id="ARBA00022989"/>
    </source>
</evidence>
<dbReference type="EMBL" id="CP045227">
    <property type="protein sequence ID" value="QFS51695.1"/>
    <property type="molecule type" value="Genomic_DNA"/>
</dbReference>
<keyword evidence="7" id="KW-1185">Reference proteome</keyword>
<feature type="transmembrane region" description="Helical" evidence="5">
    <location>
        <begin position="6"/>
        <end position="24"/>
    </location>
</feature>
<keyword evidence="2 5" id="KW-0812">Transmembrane</keyword>
<keyword evidence="3 5" id="KW-1133">Transmembrane helix</keyword>
<name>A0A5P8WFT7_9NOSO</name>
<evidence type="ECO:0000256" key="2">
    <source>
        <dbReference type="ARBA" id="ARBA00022692"/>
    </source>
</evidence>
<reference evidence="6 7" key="1">
    <citation type="submission" date="2019-10" db="EMBL/GenBank/DDBJ databases">
        <title>Genomic and transcriptomic insights into the perfect genentic adaptation of a filamentous nitrogen-fixing cyanobacterium to rice fields.</title>
        <authorList>
            <person name="Chen Z."/>
        </authorList>
    </citation>
    <scope>NUCLEOTIDE SEQUENCE [LARGE SCALE GENOMIC DNA]</scope>
    <source>
        <strain evidence="6">CCNUC1</strain>
    </source>
</reference>
<gene>
    <name evidence="6" type="ORF">GXM_09189</name>
</gene>
<dbReference type="GO" id="GO:0016829">
    <property type="term" value="F:lyase activity"/>
    <property type="evidence" value="ECO:0007669"/>
    <property type="project" value="InterPro"/>
</dbReference>
<feature type="transmembrane region" description="Helical" evidence="5">
    <location>
        <begin position="59"/>
        <end position="82"/>
    </location>
</feature>
<dbReference type="RefSeq" id="WP_152592095.1">
    <property type="nucleotide sequence ID" value="NZ_CP045227.1"/>
</dbReference>
<dbReference type="KEGG" id="nsh:GXM_09189"/>
<feature type="transmembrane region" description="Helical" evidence="5">
    <location>
        <begin position="204"/>
        <end position="221"/>
    </location>
</feature>
<feature type="transmembrane region" description="Helical" evidence="5">
    <location>
        <begin position="123"/>
        <end position="142"/>
    </location>
</feature>
<keyword evidence="4 5" id="KW-0472">Membrane</keyword>
<feature type="transmembrane region" description="Helical" evidence="5">
    <location>
        <begin position="36"/>
        <end position="53"/>
    </location>
</feature>
<protein>
    <submittedName>
        <fullName evidence="6">Uncharacterized protein</fullName>
    </submittedName>
</protein>
<organism evidence="6 7">
    <name type="scientific">Nostoc sphaeroides CCNUC1</name>
    <dbReference type="NCBI Taxonomy" id="2653204"/>
    <lineage>
        <taxon>Bacteria</taxon>
        <taxon>Bacillati</taxon>
        <taxon>Cyanobacteriota</taxon>
        <taxon>Cyanophyceae</taxon>
        <taxon>Nostocales</taxon>
        <taxon>Nostocaceae</taxon>
        <taxon>Nostoc</taxon>
    </lineage>
</organism>
<dbReference type="GO" id="GO:0016020">
    <property type="term" value="C:membrane"/>
    <property type="evidence" value="ECO:0007669"/>
    <property type="project" value="UniProtKB-SubCell"/>
</dbReference>